<reference evidence="1" key="1">
    <citation type="submission" date="2024-05" db="EMBL/GenBank/DDBJ databases">
        <title>Planctomycetes of the genus Singulisphaera possess chitinolytic capabilities.</title>
        <authorList>
            <person name="Ivanova A."/>
        </authorList>
    </citation>
    <scope>NUCLEOTIDE SEQUENCE</scope>
    <source>
        <strain evidence="1">Ch08T</strain>
    </source>
</reference>
<sequence>MSRPVRHFLVQWLLALYGLVSLCGSGLHSLADANFAHHDHAGGHCDEGSNPTISAANDHCPLCDFQSQGQLQVRTTSLTSRPIDQPHVTVVSIAYGTPCQHTPRSPRAPPFHLASYA</sequence>
<evidence type="ECO:0008006" key="2">
    <source>
        <dbReference type="Google" id="ProtNLM"/>
    </source>
</evidence>
<accession>A0AAU7CEJ6</accession>
<evidence type="ECO:0000313" key="1">
    <source>
        <dbReference type="EMBL" id="XBH03500.1"/>
    </source>
</evidence>
<dbReference type="RefSeq" id="WP_406696234.1">
    <property type="nucleotide sequence ID" value="NZ_CP155447.1"/>
</dbReference>
<dbReference type="EMBL" id="CP155447">
    <property type="protein sequence ID" value="XBH03500.1"/>
    <property type="molecule type" value="Genomic_DNA"/>
</dbReference>
<dbReference type="AlphaFoldDB" id="A0AAU7CEJ6"/>
<name>A0AAU7CEJ6_9BACT</name>
<gene>
    <name evidence="1" type="ORF">V5E97_35125</name>
</gene>
<organism evidence="1">
    <name type="scientific">Singulisphaera sp. Ch08</name>
    <dbReference type="NCBI Taxonomy" id="3120278"/>
    <lineage>
        <taxon>Bacteria</taxon>
        <taxon>Pseudomonadati</taxon>
        <taxon>Planctomycetota</taxon>
        <taxon>Planctomycetia</taxon>
        <taxon>Isosphaerales</taxon>
        <taxon>Isosphaeraceae</taxon>
        <taxon>Singulisphaera</taxon>
    </lineage>
</organism>
<proteinExistence type="predicted"/>
<protein>
    <recommendedName>
        <fullName evidence="2">DUF2946 domain-containing protein</fullName>
    </recommendedName>
</protein>